<protein>
    <submittedName>
        <fullName evidence="1">Uncharacterized protein</fullName>
    </submittedName>
</protein>
<evidence type="ECO:0000313" key="1">
    <source>
        <dbReference type="EMBL" id="PZO33970.1"/>
    </source>
</evidence>
<dbReference type="EMBL" id="QBMN01000228">
    <property type="protein sequence ID" value="PZO33970.1"/>
    <property type="molecule type" value="Genomic_DNA"/>
</dbReference>
<reference evidence="2" key="1">
    <citation type="submission" date="2018-04" db="EMBL/GenBank/DDBJ databases">
        <authorList>
            <person name="Cornet L."/>
        </authorList>
    </citation>
    <scope>NUCLEOTIDE SEQUENCE [LARGE SCALE GENOMIC DNA]</scope>
</reference>
<dbReference type="Proteomes" id="UP000249081">
    <property type="component" value="Unassembled WGS sequence"/>
</dbReference>
<comment type="caution">
    <text evidence="1">The sequence shown here is derived from an EMBL/GenBank/DDBJ whole genome shotgun (WGS) entry which is preliminary data.</text>
</comment>
<accession>A0A2W4VPY6</accession>
<gene>
    <name evidence="1" type="ORF">DCF17_21205</name>
</gene>
<dbReference type="AlphaFoldDB" id="A0A2W4VPY6"/>
<evidence type="ECO:0000313" key="2">
    <source>
        <dbReference type="Proteomes" id="UP000249081"/>
    </source>
</evidence>
<reference evidence="1 2" key="2">
    <citation type="submission" date="2018-06" db="EMBL/GenBank/DDBJ databases">
        <title>Metagenomic assembly of (sub)arctic Cyanobacteria and their associated microbiome from non-axenic cultures.</title>
        <authorList>
            <person name="Baurain D."/>
        </authorList>
    </citation>
    <scope>NUCLEOTIDE SEQUENCE [LARGE SCALE GENOMIC DNA]</scope>
    <source>
        <strain evidence="1">ULC041bin1</strain>
    </source>
</reference>
<proteinExistence type="predicted"/>
<organism evidence="1 2">
    <name type="scientific">Shackletoniella antarctica</name>
    <dbReference type="NCBI Taxonomy" id="268115"/>
    <lineage>
        <taxon>Bacteria</taxon>
        <taxon>Bacillati</taxon>
        <taxon>Cyanobacteriota</taxon>
        <taxon>Cyanophyceae</taxon>
        <taxon>Oculatellales</taxon>
        <taxon>Oculatellaceae</taxon>
        <taxon>Shackletoniella</taxon>
    </lineage>
</organism>
<name>A0A2W4VPY6_9CYAN</name>
<sequence length="69" mass="7698">MMLTATAPTPGADSMRLSKPWQIYMLSGDRWVPVGACGDRALAEIHIASLRKMMRHKQFQLVWEGLVAA</sequence>